<gene>
    <name evidence="3" type="ORF">H2LOC_014515</name>
</gene>
<feature type="domain" description="UspA" evidence="2">
    <location>
        <begin position="9"/>
        <end position="144"/>
    </location>
</feature>
<dbReference type="Gene3D" id="3.40.50.12370">
    <property type="match status" value="1"/>
</dbReference>
<dbReference type="InterPro" id="IPR006015">
    <property type="entry name" value="Universal_stress_UspA"/>
</dbReference>
<sequence length="276" mass="29763">MMEQPAVTSILHPTDFSQSNNTAFVHALRLAVATRSALHLFHVDDRSGPADAEGFPNPSEALARWKMLEPGAAPAEIESKLGVRLINAKTEASDVAQAVGGYAEQHNCDLLVLMTHALSWLERMFIGSLAEASARLAHAPALFLREGDDGFVDKATGAIRLRRVLMPVAAEVGPMHAWGVASNLVRLLEPTAEFRVVHVGETLPTFGNLLPHVELLSGPVLETILEIADQSPPDLIVMATAGHRGLFDDVRGSTTERVLREAPCPVLAIPGKQYRV</sequence>
<dbReference type="OrthoDB" id="5564966at2"/>
<dbReference type="InterPro" id="IPR006016">
    <property type="entry name" value="UspA"/>
</dbReference>
<evidence type="ECO:0000313" key="3">
    <source>
        <dbReference type="EMBL" id="QGM46810.1"/>
    </source>
</evidence>
<dbReference type="Pfam" id="PF00582">
    <property type="entry name" value="Usp"/>
    <property type="match status" value="2"/>
</dbReference>
<keyword evidence="4" id="KW-1185">Reference proteome</keyword>
<dbReference type="RefSeq" id="WP_136497701.1">
    <property type="nucleotide sequence ID" value="NZ_CP046052.1"/>
</dbReference>
<dbReference type="PANTHER" id="PTHR46268">
    <property type="entry name" value="STRESS RESPONSE PROTEIN NHAX"/>
    <property type="match status" value="1"/>
</dbReference>
<organism evidence="3 4">
    <name type="scientific">Methylocystis heyeri</name>
    <dbReference type="NCBI Taxonomy" id="391905"/>
    <lineage>
        <taxon>Bacteria</taxon>
        <taxon>Pseudomonadati</taxon>
        <taxon>Pseudomonadota</taxon>
        <taxon>Alphaproteobacteria</taxon>
        <taxon>Hyphomicrobiales</taxon>
        <taxon>Methylocystaceae</taxon>
        <taxon>Methylocystis</taxon>
    </lineage>
</organism>
<protein>
    <submittedName>
        <fullName evidence="3">Universal stress protein</fullName>
    </submittedName>
</protein>
<accession>A0A6B8KJP0</accession>
<dbReference type="EMBL" id="CP046052">
    <property type="protein sequence ID" value="QGM46810.1"/>
    <property type="molecule type" value="Genomic_DNA"/>
</dbReference>
<dbReference type="Proteomes" id="UP000309061">
    <property type="component" value="Chromosome"/>
</dbReference>
<dbReference type="InterPro" id="IPR014729">
    <property type="entry name" value="Rossmann-like_a/b/a_fold"/>
</dbReference>
<reference evidence="3 4" key="1">
    <citation type="submission" date="2019-11" db="EMBL/GenBank/DDBJ databases">
        <title>The genome sequence of Methylocystis heyeri.</title>
        <authorList>
            <person name="Oshkin I.Y."/>
            <person name="Miroshnikov K."/>
            <person name="Dedysh S.N."/>
        </authorList>
    </citation>
    <scope>NUCLEOTIDE SEQUENCE [LARGE SCALE GENOMIC DNA]</scope>
    <source>
        <strain evidence="3 4">H2</strain>
    </source>
</reference>
<evidence type="ECO:0000313" key="4">
    <source>
        <dbReference type="Proteomes" id="UP000309061"/>
    </source>
</evidence>
<dbReference type="PRINTS" id="PR01438">
    <property type="entry name" value="UNVRSLSTRESS"/>
</dbReference>
<proteinExistence type="inferred from homology"/>
<dbReference type="Gene3D" id="3.40.50.620">
    <property type="entry name" value="HUPs"/>
    <property type="match status" value="1"/>
</dbReference>
<dbReference type="SUPFAM" id="SSF52402">
    <property type="entry name" value="Adenine nucleotide alpha hydrolases-like"/>
    <property type="match status" value="2"/>
</dbReference>
<feature type="domain" description="UspA" evidence="2">
    <location>
        <begin position="211"/>
        <end position="270"/>
    </location>
</feature>
<dbReference type="AlphaFoldDB" id="A0A6B8KJP0"/>
<evidence type="ECO:0000256" key="1">
    <source>
        <dbReference type="ARBA" id="ARBA00008791"/>
    </source>
</evidence>
<dbReference type="PANTHER" id="PTHR46268:SF6">
    <property type="entry name" value="UNIVERSAL STRESS PROTEIN UP12"/>
    <property type="match status" value="1"/>
</dbReference>
<dbReference type="CDD" id="cd00293">
    <property type="entry name" value="USP-like"/>
    <property type="match status" value="2"/>
</dbReference>
<dbReference type="KEGG" id="mhey:H2LOC_014515"/>
<evidence type="ECO:0000259" key="2">
    <source>
        <dbReference type="Pfam" id="PF00582"/>
    </source>
</evidence>
<name>A0A6B8KJP0_9HYPH</name>
<comment type="similarity">
    <text evidence="1">Belongs to the universal stress protein A family.</text>
</comment>